<dbReference type="InterPro" id="IPR000445">
    <property type="entry name" value="HhH_motif"/>
</dbReference>
<evidence type="ECO:0000256" key="13">
    <source>
        <dbReference type="ARBA" id="ARBA00044632"/>
    </source>
</evidence>
<comment type="function">
    <text evidence="14">Bifunctional DNA N-glycosylase with associated apurinic/apyrimidinic (AP) lyase function that catalyzes the first step in base excision repair (BER), the primary repair pathway for the repair of oxidative DNA damage. The DNA N-glycosylase activity releases the damaged DNA base from DNA by cleaving the N-glycosidic bond, leaving an AP site. The AP lyase activity cleaves the phosphodiester bond 3' to the AP site by a beta-elimination. Primarily recognizes and repairs oxidative base damage of pyrimidines.</text>
</comment>
<keyword evidence="7" id="KW-0809">Transit peptide</keyword>
<evidence type="ECO:0000256" key="2">
    <source>
        <dbReference type="ARBA" id="ARBA00008343"/>
    </source>
</evidence>
<dbReference type="InterPro" id="IPR003265">
    <property type="entry name" value="HhH-GPD_domain"/>
</dbReference>
<feature type="region of interest" description="Disordered" evidence="15">
    <location>
        <begin position="1"/>
        <end position="84"/>
    </location>
</feature>
<dbReference type="FunFam" id="1.10.1670.10:FF:000003">
    <property type="entry name" value="Endonuclease III homolog"/>
    <property type="match status" value="1"/>
</dbReference>
<evidence type="ECO:0000256" key="14">
    <source>
        <dbReference type="HAMAP-Rule" id="MF_03183"/>
    </source>
</evidence>
<evidence type="ECO:0000256" key="15">
    <source>
        <dbReference type="SAM" id="MobiDB-lite"/>
    </source>
</evidence>
<evidence type="ECO:0000256" key="11">
    <source>
        <dbReference type="ARBA" id="ARBA00023239"/>
    </source>
</evidence>
<sequence length="310" mass="35339">MSSKVTTRASAKSSAAKTSVYFATNVSPNKSKTSSVGKRLETKRQRKAKHISEPQEESDNELSSDQSSEEVLPKKSTKKSSLKVVSKEPKNWRQILENIRKMRDKRDAVVDSMGAEKTFDENEGNPKDKRFQVLISLMLSSQTRDEMTYKTMQSLREYGLTVNHMIETSEEDLSEMIRSVSFYRNKSKFIKRTALILRDQFDGDIPDTLDGLLSLPGVGPKMAHLAMKIAWDQLTGIAVDTHVHRICNRLKWTESKTPEQTEKQLEQWLPKDCWEDFNLLVVGFGQTICSALRPKCGECLNRKICPFVLK</sequence>
<keyword evidence="11 14" id="KW-0456">Lyase</keyword>
<dbReference type="HAMAP" id="MF_03183">
    <property type="entry name" value="Endonuclease_III_Nth"/>
    <property type="match status" value="1"/>
</dbReference>
<evidence type="ECO:0000256" key="1">
    <source>
        <dbReference type="ARBA" id="ARBA00001966"/>
    </source>
</evidence>
<name>A0A7R9Q180_9ACAR</name>
<keyword evidence="5 14" id="KW-0227">DNA damage</keyword>
<dbReference type="EMBL" id="CAJPIZ010004882">
    <property type="protein sequence ID" value="CAG2108035.1"/>
    <property type="molecule type" value="Genomic_DNA"/>
</dbReference>
<keyword evidence="9" id="KW-0411">Iron-sulfur</keyword>
<dbReference type="Pfam" id="PF00633">
    <property type="entry name" value="HHH"/>
    <property type="match status" value="1"/>
</dbReference>
<dbReference type="GO" id="GO:0140078">
    <property type="term" value="F:class I DNA-(apurinic or apyrimidinic site) endonuclease activity"/>
    <property type="evidence" value="ECO:0007669"/>
    <property type="project" value="UniProtKB-EC"/>
</dbReference>
<dbReference type="CDD" id="cd00056">
    <property type="entry name" value="ENDO3c"/>
    <property type="match status" value="1"/>
</dbReference>
<evidence type="ECO:0000256" key="6">
    <source>
        <dbReference type="ARBA" id="ARBA00022801"/>
    </source>
</evidence>
<evidence type="ECO:0000256" key="4">
    <source>
        <dbReference type="ARBA" id="ARBA00022723"/>
    </source>
</evidence>
<dbReference type="PROSITE" id="PS01155">
    <property type="entry name" value="ENDONUCLEASE_III_2"/>
    <property type="match status" value="1"/>
</dbReference>
<comment type="similarity">
    <text evidence="2 14">Belongs to the Nth/MutY family.</text>
</comment>
<keyword evidence="4" id="KW-0479">Metal-binding</keyword>
<keyword evidence="6 14" id="KW-0378">Hydrolase</keyword>
<evidence type="ECO:0000256" key="8">
    <source>
        <dbReference type="ARBA" id="ARBA00023004"/>
    </source>
</evidence>
<dbReference type="GO" id="GO:0000703">
    <property type="term" value="F:oxidized pyrimidine nucleobase lesion DNA N-glycosylase activity"/>
    <property type="evidence" value="ECO:0007669"/>
    <property type="project" value="UniProtKB-UniRule"/>
</dbReference>
<dbReference type="OrthoDB" id="2099276at2759"/>
<keyword evidence="12 14" id="KW-0326">Glycosidase</keyword>
<proteinExistence type="inferred from homology"/>
<dbReference type="EC" id="4.2.99.18" evidence="14"/>
<dbReference type="GO" id="GO:0006289">
    <property type="term" value="P:nucleotide-excision repair"/>
    <property type="evidence" value="ECO:0007669"/>
    <property type="project" value="TreeGrafter"/>
</dbReference>
<gene>
    <name evidence="14" type="primary">NTH1</name>
    <name evidence="17" type="ORF">OSB1V03_LOCUS8031</name>
</gene>
<reference evidence="17" key="1">
    <citation type="submission" date="2020-11" db="EMBL/GenBank/DDBJ databases">
        <authorList>
            <person name="Tran Van P."/>
        </authorList>
    </citation>
    <scope>NUCLEOTIDE SEQUENCE</scope>
</reference>
<dbReference type="PROSITE" id="PS00764">
    <property type="entry name" value="ENDONUCLEASE_III_1"/>
    <property type="match status" value="1"/>
</dbReference>
<evidence type="ECO:0000313" key="18">
    <source>
        <dbReference type="Proteomes" id="UP000759131"/>
    </source>
</evidence>
<evidence type="ECO:0000256" key="12">
    <source>
        <dbReference type="ARBA" id="ARBA00023295"/>
    </source>
</evidence>
<evidence type="ECO:0000256" key="5">
    <source>
        <dbReference type="ARBA" id="ARBA00022763"/>
    </source>
</evidence>
<dbReference type="Gene3D" id="1.10.1670.10">
    <property type="entry name" value="Helix-hairpin-Helix base-excision DNA repair enzymes (C-terminal)"/>
    <property type="match status" value="1"/>
</dbReference>
<dbReference type="InterPro" id="IPR023170">
    <property type="entry name" value="HhH_base_excis_C"/>
</dbReference>
<keyword evidence="10 14" id="KW-0234">DNA repair</keyword>
<dbReference type="PANTHER" id="PTHR43286">
    <property type="entry name" value="ENDONUCLEASE III-LIKE PROTEIN 1"/>
    <property type="match status" value="1"/>
</dbReference>
<dbReference type="InterPro" id="IPR004035">
    <property type="entry name" value="Endouclease-III_FeS-bd_BS"/>
</dbReference>
<dbReference type="SUPFAM" id="SSF48150">
    <property type="entry name" value="DNA-glycosylase"/>
    <property type="match status" value="1"/>
</dbReference>
<dbReference type="SMART" id="SM00525">
    <property type="entry name" value="FES"/>
    <property type="match status" value="1"/>
</dbReference>
<dbReference type="InterPro" id="IPR030841">
    <property type="entry name" value="NTH1"/>
</dbReference>
<dbReference type="FunFam" id="1.10.340.30:FF:000005">
    <property type="entry name" value="Endonuclease III-like protein 1"/>
    <property type="match status" value="1"/>
</dbReference>
<protein>
    <recommendedName>
        <fullName evidence="14">Endonuclease III homolog</fullName>
        <ecNumber evidence="14">3.2.2.-</ecNumber>
        <ecNumber evidence="14">4.2.99.18</ecNumber>
    </recommendedName>
    <alternativeName>
        <fullName evidence="14">Bifunctional DNA N-glycosylase/DNA-(apurinic or apyrimidinic site) lyase</fullName>
        <shortName evidence="14">DNA glycosylase/AP lyase</shortName>
    </alternativeName>
</protein>
<feature type="domain" description="HhH-GPD" evidence="16">
    <location>
        <begin position="139"/>
        <end position="287"/>
    </location>
</feature>
<organism evidence="17">
    <name type="scientific">Medioppia subpectinata</name>
    <dbReference type="NCBI Taxonomy" id="1979941"/>
    <lineage>
        <taxon>Eukaryota</taxon>
        <taxon>Metazoa</taxon>
        <taxon>Ecdysozoa</taxon>
        <taxon>Arthropoda</taxon>
        <taxon>Chelicerata</taxon>
        <taxon>Arachnida</taxon>
        <taxon>Acari</taxon>
        <taxon>Acariformes</taxon>
        <taxon>Sarcoptiformes</taxon>
        <taxon>Oribatida</taxon>
        <taxon>Brachypylina</taxon>
        <taxon>Oppioidea</taxon>
        <taxon>Oppiidae</taxon>
        <taxon>Medioppia</taxon>
    </lineage>
</organism>
<dbReference type="GO" id="GO:0006285">
    <property type="term" value="P:base-excision repair, AP site formation"/>
    <property type="evidence" value="ECO:0007669"/>
    <property type="project" value="UniProtKB-UniRule"/>
</dbReference>
<evidence type="ECO:0000256" key="10">
    <source>
        <dbReference type="ARBA" id="ARBA00023204"/>
    </source>
</evidence>
<dbReference type="EC" id="3.2.2.-" evidence="14"/>
<dbReference type="GO" id="GO:0003677">
    <property type="term" value="F:DNA binding"/>
    <property type="evidence" value="ECO:0007669"/>
    <property type="project" value="UniProtKB-UniRule"/>
</dbReference>
<evidence type="ECO:0000256" key="7">
    <source>
        <dbReference type="ARBA" id="ARBA00022946"/>
    </source>
</evidence>
<dbReference type="AlphaFoldDB" id="A0A7R9Q180"/>
<comment type="cofactor">
    <cofactor evidence="1">
        <name>[4Fe-4S] cluster</name>
        <dbReference type="ChEBI" id="CHEBI:49883"/>
    </cofactor>
</comment>
<evidence type="ECO:0000256" key="3">
    <source>
        <dbReference type="ARBA" id="ARBA00022485"/>
    </source>
</evidence>
<keyword evidence="14" id="KW-0539">Nucleus</keyword>
<dbReference type="Proteomes" id="UP000759131">
    <property type="component" value="Unassembled WGS sequence"/>
</dbReference>
<dbReference type="InterPro" id="IPR004036">
    <property type="entry name" value="Endonuclease-III-like_CS2"/>
</dbReference>
<dbReference type="InterPro" id="IPR003651">
    <property type="entry name" value="Endonuclease3_FeS-loop_motif"/>
</dbReference>
<dbReference type="GO" id="GO:0005739">
    <property type="term" value="C:mitochondrion"/>
    <property type="evidence" value="ECO:0007669"/>
    <property type="project" value="UniProtKB-SubCell"/>
</dbReference>
<dbReference type="GO" id="GO:0051539">
    <property type="term" value="F:4 iron, 4 sulfur cluster binding"/>
    <property type="evidence" value="ECO:0007669"/>
    <property type="project" value="UniProtKB-KW"/>
</dbReference>
<dbReference type="GO" id="GO:0046872">
    <property type="term" value="F:metal ion binding"/>
    <property type="evidence" value="ECO:0007669"/>
    <property type="project" value="UniProtKB-KW"/>
</dbReference>
<keyword evidence="8" id="KW-0408">Iron</keyword>
<feature type="compositionally biased region" description="Polar residues" evidence="15">
    <location>
        <begin position="21"/>
        <end position="36"/>
    </location>
</feature>
<feature type="compositionally biased region" description="Low complexity" evidence="15">
    <location>
        <begin position="1"/>
        <end position="20"/>
    </location>
</feature>
<keyword evidence="3" id="KW-0004">4Fe-4S</keyword>
<dbReference type="GO" id="GO:0005634">
    <property type="term" value="C:nucleus"/>
    <property type="evidence" value="ECO:0007669"/>
    <property type="project" value="UniProtKB-SubCell"/>
</dbReference>
<comment type="catalytic activity">
    <reaction evidence="13 14">
        <text>2'-deoxyribonucleotide-(2'-deoxyribose 5'-phosphate)-2'-deoxyribonucleotide-DNA = a 3'-end 2'-deoxyribonucleotide-(2,3-dehydro-2,3-deoxyribose 5'-phosphate)-DNA + a 5'-end 5'-phospho-2'-deoxyribonucleoside-DNA + H(+)</text>
        <dbReference type="Rhea" id="RHEA:66592"/>
        <dbReference type="Rhea" id="RHEA-COMP:13180"/>
        <dbReference type="Rhea" id="RHEA-COMP:16897"/>
        <dbReference type="Rhea" id="RHEA-COMP:17067"/>
        <dbReference type="ChEBI" id="CHEBI:15378"/>
        <dbReference type="ChEBI" id="CHEBI:136412"/>
        <dbReference type="ChEBI" id="CHEBI:157695"/>
        <dbReference type="ChEBI" id="CHEBI:167181"/>
        <dbReference type="EC" id="4.2.99.18"/>
    </reaction>
</comment>
<keyword evidence="18" id="KW-1185">Reference proteome</keyword>
<evidence type="ECO:0000313" key="17">
    <source>
        <dbReference type="EMBL" id="CAD7627605.1"/>
    </source>
</evidence>
<accession>A0A7R9Q180</accession>
<dbReference type="Gene3D" id="1.10.340.30">
    <property type="entry name" value="Hypothetical protein, domain 2"/>
    <property type="match status" value="1"/>
</dbReference>
<dbReference type="EMBL" id="OC859457">
    <property type="protein sequence ID" value="CAD7627605.1"/>
    <property type="molecule type" value="Genomic_DNA"/>
</dbReference>
<dbReference type="SMART" id="SM00478">
    <property type="entry name" value="ENDO3c"/>
    <property type="match status" value="1"/>
</dbReference>
<keyword evidence="14" id="KW-0496">Mitochondrion</keyword>
<comment type="caution">
    <text evidence="14">Lacks conserved residue(s) required for the propagation of feature annotation.</text>
</comment>
<evidence type="ECO:0000256" key="9">
    <source>
        <dbReference type="ARBA" id="ARBA00023014"/>
    </source>
</evidence>
<dbReference type="InterPro" id="IPR011257">
    <property type="entry name" value="DNA_glycosylase"/>
</dbReference>
<dbReference type="Pfam" id="PF00730">
    <property type="entry name" value="HhH-GPD"/>
    <property type="match status" value="1"/>
</dbReference>
<comment type="subcellular location">
    <subcellularLocation>
        <location evidence="14">Nucleus</location>
    </subcellularLocation>
    <subcellularLocation>
        <location evidence="14">Mitochondrion</location>
    </subcellularLocation>
</comment>
<evidence type="ECO:0000259" key="16">
    <source>
        <dbReference type="SMART" id="SM00478"/>
    </source>
</evidence>
<dbReference type="PANTHER" id="PTHR43286:SF1">
    <property type="entry name" value="ENDONUCLEASE III-LIKE PROTEIN 1"/>
    <property type="match status" value="1"/>
</dbReference>